<feature type="compositionally biased region" description="Polar residues" evidence="1">
    <location>
        <begin position="190"/>
        <end position="202"/>
    </location>
</feature>
<accession>A0A0C9T6P6</accession>
<keyword evidence="3" id="KW-1185">Reference proteome</keyword>
<sequence>MVYTLTVYGGYLITPRQVAQFTRLRYPDDPTATQPFRIVDLLSREGYKVEYVAWPRPGENMRFMLIGQVRVTHDRAETPYRCRQHRESEGCRRMMQGLFGPYEERLPFLRGLEFVTVPDPRMDVIGKIKSWRKRRDAQRERSRMLQSSNSPQEDGASELPAQDTNDSDQPSGQDDSENNEQPPDDAHSTPRPSTQTDLPLPP</sequence>
<proteinExistence type="predicted"/>
<protein>
    <submittedName>
        <fullName evidence="2">Uncharacterized protein</fullName>
    </submittedName>
</protein>
<gene>
    <name evidence="2" type="ORF">PLICRDRAFT_180085</name>
</gene>
<dbReference type="AlphaFoldDB" id="A0A0C9T6P6"/>
<feature type="compositionally biased region" description="Polar residues" evidence="1">
    <location>
        <begin position="162"/>
        <end position="173"/>
    </location>
</feature>
<dbReference type="HOGENOM" id="CLU_1332420_0_0_1"/>
<reference evidence="2 3" key="1">
    <citation type="submission" date="2014-06" db="EMBL/GenBank/DDBJ databases">
        <title>Evolutionary Origins and Diversification of the Mycorrhizal Mutualists.</title>
        <authorList>
            <consortium name="DOE Joint Genome Institute"/>
            <consortium name="Mycorrhizal Genomics Consortium"/>
            <person name="Kohler A."/>
            <person name="Kuo A."/>
            <person name="Nagy L.G."/>
            <person name="Floudas D."/>
            <person name="Copeland A."/>
            <person name="Barry K.W."/>
            <person name="Cichocki N."/>
            <person name="Veneault-Fourrey C."/>
            <person name="LaButti K."/>
            <person name="Lindquist E.A."/>
            <person name="Lipzen A."/>
            <person name="Lundell T."/>
            <person name="Morin E."/>
            <person name="Murat C."/>
            <person name="Riley R."/>
            <person name="Ohm R."/>
            <person name="Sun H."/>
            <person name="Tunlid A."/>
            <person name="Henrissat B."/>
            <person name="Grigoriev I.V."/>
            <person name="Hibbett D.S."/>
            <person name="Martin F."/>
        </authorList>
    </citation>
    <scope>NUCLEOTIDE SEQUENCE [LARGE SCALE GENOMIC DNA]</scope>
    <source>
        <strain evidence="2 3">FD-325 SS-3</strain>
    </source>
</reference>
<evidence type="ECO:0000313" key="2">
    <source>
        <dbReference type="EMBL" id="KII83738.1"/>
    </source>
</evidence>
<feature type="region of interest" description="Disordered" evidence="1">
    <location>
        <begin position="130"/>
        <end position="202"/>
    </location>
</feature>
<organism evidence="2 3">
    <name type="scientific">Plicaturopsis crispa FD-325 SS-3</name>
    <dbReference type="NCBI Taxonomy" id="944288"/>
    <lineage>
        <taxon>Eukaryota</taxon>
        <taxon>Fungi</taxon>
        <taxon>Dikarya</taxon>
        <taxon>Basidiomycota</taxon>
        <taxon>Agaricomycotina</taxon>
        <taxon>Agaricomycetes</taxon>
        <taxon>Agaricomycetidae</taxon>
        <taxon>Amylocorticiales</taxon>
        <taxon>Amylocorticiaceae</taxon>
        <taxon>Plicatura</taxon>
        <taxon>Plicaturopsis crispa</taxon>
    </lineage>
</organism>
<evidence type="ECO:0000256" key="1">
    <source>
        <dbReference type="SAM" id="MobiDB-lite"/>
    </source>
</evidence>
<name>A0A0C9T6P6_PLICR</name>
<dbReference type="Proteomes" id="UP000053263">
    <property type="component" value="Unassembled WGS sequence"/>
</dbReference>
<dbReference type="EMBL" id="KN832574">
    <property type="protein sequence ID" value="KII83738.1"/>
    <property type="molecule type" value="Genomic_DNA"/>
</dbReference>
<evidence type="ECO:0000313" key="3">
    <source>
        <dbReference type="Proteomes" id="UP000053263"/>
    </source>
</evidence>